<dbReference type="InterPro" id="IPR013103">
    <property type="entry name" value="RVT_2"/>
</dbReference>
<organism evidence="2 3">
    <name type="scientific">Austropuccinia psidii MF-1</name>
    <dbReference type="NCBI Taxonomy" id="1389203"/>
    <lineage>
        <taxon>Eukaryota</taxon>
        <taxon>Fungi</taxon>
        <taxon>Dikarya</taxon>
        <taxon>Basidiomycota</taxon>
        <taxon>Pucciniomycotina</taxon>
        <taxon>Pucciniomycetes</taxon>
        <taxon>Pucciniales</taxon>
        <taxon>Sphaerophragmiaceae</taxon>
        <taxon>Austropuccinia</taxon>
    </lineage>
</organism>
<proteinExistence type="predicted"/>
<accession>A0A9Q3QB69</accession>
<dbReference type="OrthoDB" id="7691805at2759"/>
<evidence type="ECO:0000313" key="2">
    <source>
        <dbReference type="EMBL" id="MBW0592203.1"/>
    </source>
</evidence>
<dbReference type="EMBL" id="AVOT02147086">
    <property type="protein sequence ID" value="MBW0592203.1"/>
    <property type="molecule type" value="Genomic_DNA"/>
</dbReference>
<dbReference type="Proteomes" id="UP000765509">
    <property type="component" value="Unassembled WGS sequence"/>
</dbReference>
<keyword evidence="3" id="KW-1185">Reference proteome</keyword>
<evidence type="ECO:0000259" key="1">
    <source>
        <dbReference type="Pfam" id="PF07727"/>
    </source>
</evidence>
<name>A0A9Q3QB69_9BASI</name>
<evidence type="ECO:0000313" key="3">
    <source>
        <dbReference type="Proteomes" id="UP000765509"/>
    </source>
</evidence>
<gene>
    <name evidence="2" type="ORF">O181_131918</name>
</gene>
<reference evidence="2" key="1">
    <citation type="submission" date="2021-03" db="EMBL/GenBank/DDBJ databases">
        <title>Draft genome sequence of rust myrtle Austropuccinia psidii MF-1, a brazilian biotype.</title>
        <authorList>
            <person name="Quecine M.C."/>
            <person name="Pachon D.M.R."/>
            <person name="Bonatelli M.L."/>
            <person name="Correr F.H."/>
            <person name="Franceschini L.M."/>
            <person name="Leite T.F."/>
            <person name="Margarido G.R.A."/>
            <person name="Almeida C.A."/>
            <person name="Ferrarezi J.A."/>
            <person name="Labate C.A."/>
        </authorList>
    </citation>
    <scope>NUCLEOTIDE SEQUENCE</scope>
    <source>
        <strain evidence="2">MF-1</strain>
    </source>
</reference>
<dbReference type="AlphaFoldDB" id="A0A9Q3QB69"/>
<protein>
    <recommendedName>
        <fullName evidence="1">Reverse transcriptase Ty1/copia-type domain-containing protein</fullName>
    </recommendedName>
</protein>
<dbReference type="Pfam" id="PF07727">
    <property type="entry name" value="RVT_2"/>
    <property type="match status" value="1"/>
</dbReference>
<comment type="caution">
    <text evidence="2">The sequence shown here is derived from an EMBL/GenBank/DDBJ whole genome shotgun (WGS) entry which is preliminary data.</text>
</comment>
<feature type="domain" description="Reverse transcriptase Ty1/copia-type" evidence="1">
    <location>
        <begin position="5"/>
        <end position="121"/>
    </location>
</feature>
<sequence length="168" mass="19207">MDVPKQNVLKLRKALYGTKQASWCWWLHLKETFQRISFTNNKEDPSTYMFNRGNAQAILWVHVDDGALTTSLDTLLDWMTGQLDEHLKIKWDANVNGLVGISIEETSEGFKFWQPDLIDKLTGLKPGTITAKTPLPTNCQLKSDYSVNDMDKPYLKRIGILLYITQAS</sequence>